<evidence type="ECO:0000313" key="1">
    <source>
        <dbReference type="EMBL" id="JAH84497.1"/>
    </source>
</evidence>
<dbReference type="AlphaFoldDB" id="A0A0E9W2C2"/>
<sequence length="17" mass="1822">MPHNGGLETKSLSLLKP</sequence>
<protein>
    <submittedName>
        <fullName evidence="1">Uncharacterized protein</fullName>
    </submittedName>
</protein>
<proteinExistence type="predicted"/>
<dbReference type="EMBL" id="GBXM01024080">
    <property type="protein sequence ID" value="JAH84497.1"/>
    <property type="molecule type" value="Transcribed_RNA"/>
</dbReference>
<organism evidence="1">
    <name type="scientific">Anguilla anguilla</name>
    <name type="common">European freshwater eel</name>
    <name type="synonym">Muraena anguilla</name>
    <dbReference type="NCBI Taxonomy" id="7936"/>
    <lineage>
        <taxon>Eukaryota</taxon>
        <taxon>Metazoa</taxon>
        <taxon>Chordata</taxon>
        <taxon>Craniata</taxon>
        <taxon>Vertebrata</taxon>
        <taxon>Euteleostomi</taxon>
        <taxon>Actinopterygii</taxon>
        <taxon>Neopterygii</taxon>
        <taxon>Teleostei</taxon>
        <taxon>Anguilliformes</taxon>
        <taxon>Anguillidae</taxon>
        <taxon>Anguilla</taxon>
    </lineage>
</organism>
<name>A0A0E9W2C2_ANGAN</name>
<reference evidence="1" key="1">
    <citation type="submission" date="2014-11" db="EMBL/GenBank/DDBJ databases">
        <authorList>
            <person name="Amaro Gonzalez C."/>
        </authorList>
    </citation>
    <scope>NUCLEOTIDE SEQUENCE</scope>
</reference>
<accession>A0A0E9W2C2</accession>
<reference evidence="1" key="2">
    <citation type="journal article" date="2015" name="Fish Shellfish Immunol.">
        <title>Early steps in the European eel (Anguilla anguilla)-Vibrio vulnificus interaction in the gills: Role of the RtxA13 toxin.</title>
        <authorList>
            <person name="Callol A."/>
            <person name="Pajuelo D."/>
            <person name="Ebbesson L."/>
            <person name="Teles M."/>
            <person name="MacKenzie S."/>
            <person name="Amaro C."/>
        </authorList>
    </citation>
    <scope>NUCLEOTIDE SEQUENCE</scope>
</reference>